<evidence type="ECO:0000256" key="1">
    <source>
        <dbReference type="SAM" id="MobiDB-lite"/>
    </source>
</evidence>
<comment type="caution">
    <text evidence="2">The sequence shown here is derived from an EMBL/GenBank/DDBJ whole genome shotgun (WGS) entry which is preliminary data.</text>
</comment>
<gene>
    <name evidence="2" type="ORF">N1851_017484</name>
</gene>
<dbReference type="InterPro" id="IPR042178">
    <property type="entry name" value="Serpin_sf_1"/>
</dbReference>
<organism evidence="2 3">
    <name type="scientific">Merluccius polli</name>
    <name type="common">Benguela hake</name>
    <name type="synonym">Merluccius cadenati</name>
    <dbReference type="NCBI Taxonomy" id="89951"/>
    <lineage>
        <taxon>Eukaryota</taxon>
        <taxon>Metazoa</taxon>
        <taxon>Chordata</taxon>
        <taxon>Craniata</taxon>
        <taxon>Vertebrata</taxon>
        <taxon>Euteleostomi</taxon>
        <taxon>Actinopterygii</taxon>
        <taxon>Neopterygii</taxon>
        <taxon>Teleostei</taxon>
        <taxon>Neoteleostei</taxon>
        <taxon>Acanthomorphata</taxon>
        <taxon>Zeiogadaria</taxon>
        <taxon>Gadariae</taxon>
        <taxon>Gadiformes</taxon>
        <taxon>Gadoidei</taxon>
        <taxon>Merlucciidae</taxon>
        <taxon>Merluccius</taxon>
    </lineage>
</organism>
<name>A0AA47P182_MERPO</name>
<evidence type="ECO:0000313" key="3">
    <source>
        <dbReference type="Proteomes" id="UP001174136"/>
    </source>
</evidence>
<feature type="compositionally biased region" description="Low complexity" evidence="1">
    <location>
        <begin position="26"/>
        <end position="41"/>
    </location>
</feature>
<protein>
    <submittedName>
        <fullName evidence="2">Uncharacterized protein</fullName>
    </submittedName>
</protein>
<dbReference type="Gene3D" id="2.30.39.10">
    <property type="entry name" value="Alpha-1-antitrypsin, domain 1"/>
    <property type="match status" value="1"/>
</dbReference>
<dbReference type="Proteomes" id="UP001174136">
    <property type="component" value="Unassembled WGS sequence"/>
</dbReference>
<dbReference type="AlphaFoldDB" id="A0AA47P182"/>
<sequence length="105" mass="11583">MCLVSIMPDERSWSFPMADTAIAKRSQSSGTSSLPLSGQQSRSPAPTRDSRLICSEFTWTLHSLSPAGTTWTQVLVHLSKFKLEEDYELKELLGKMGMTLVFSGA</sequence>
<dbReference type="SUPFAM" id="SSF56574">
    <property type="entry name" value="Serpins"/>
    <property type="match status" value="1"/>
</dbReference>
<accession>A0AA47P182</accession>
<dbReference type="InterPro" id="IPR036186">
    <property type="entry name" value="Serpin_sf"/>
</dbReference>
<proteinExistence type="predicted"/>
<evidence type="ECO:0000313" key="2">
    <source>
        <dbReference type="EMBL" id="KAK0144168.1"/>
    </source>
</evidence>
<dbReference type="InterPro" id="IPR042185">
    <property type="entry name" value="Serpin_sf_2"/>
</dbReference>
<dbReference type="EMBL" id="JAOPHQ010003156">
    <property type="protein sequence ID" value="KAK0144168.1"/>
    <property type="molecule type" value="Genomic_DNA"/>
</dbReference>
<dbReference type="Gene3D" id="3.30.497.10">
    <property type="entry name" value="Antithrombin, subunit I, domain 2"/>
    <property type="match status" value="1"/>
</dbReference>
<keyword evidence="3" id="KW-1185">Reference proteome</keyword>
<feature type="region of interest" description="Disordered" evidence="1">
    <location>
        <begin position="24"/>
        <end position="49"/>
    </location>
</feature>
<reference evidence="2" key="1">
    <citation type="journal article" date="2023" name="Front. Mar. Sci.">
        <title>A new Merluccius polli reference genome to investigate the effects of global change in West African waters.</title>
        <authorList>
            <person name="Mateo J.L."/>
            <person name="Blanco-Fernandez C."/>
            <person name="Garcia-Vazquez E."/>
            <person name="Machado-Schiaffino G."/>
        </authorList>
    </citation>
    <scope>NUCLEOTIDE SEQUENCE</scope>
    <source>
        <strain evidence="2">C29</strain>
        <tissue evidence="2">Fin</tissue>
    </source>
</reference>